<feature type="region of interest" description="Disordered" evidence="1">
    <location>
        <begin position="114"/>
        <end position="167"/>
    </location>
</feature>
<evidence type="ECO:0000256" key="1">
    <source>
        <dbReference type="SAM" id="MobiDB-lite"/>
    </source>
</evidence>
<dbReference type="Proteomes" id="UP001218188">
    <property type="component" value="Unassembled WGS sequence"/>
</dbReference>
<reference evidence="2" key="1">
    <citation type="submission" date="2023-03" db="EMBL/GenBank/DDBJ databases">
        <title>Massive genome expansion in bonnet fungi (Mycena s.s.) driven by repeated elements and novel gene families across ecological guilds.</title>
        <authorList>
            <consortium name="Lawrence Berkeley National Laboratory"/>
            <person name="Harder C.B."/>
            <person name="Miyauchi S."/>
            <person name="Viragh M."/>
            <person name="Kuo A."/>
            <person name="Thoen E."/>
            <person name="Andreopoulos B."/>
            <person name="Lu D."/>
            <person name="Skrede I."/>
            <person name="Drula E."/>
            <person name="Henrissat B."/>
            <person name="Morin E."/>
            <person name="Kohler A."/>
            <person name="Barry K."/>
            <person name="LaButti K."/>
            <person name="Morin E."/>
            <person name="Salamov A."/>
            <person name="Lipzen A."/>
            <person name="Mereny Z."/>
            <person name="Hegedus B."/>
            <person name="Baldrian P."/>
            <person name="Stursova M."/>
            <person name="Weitz H."/>
            <person name="Taylor A."/>
            <person name="Grigoriev I.V."/>
            <person name="Nagy L.G."/>
            <person name="Martin F."/>
            <person name="Kauserud H."/>
        </authorList>
    </citation>
    <scope>NUCLEOTIDE SEQUENCE</scope>
    <source>
        <strain evidence="2">CBHHK200</strain>
    </source>
</reference>
<comment type="caution">
    <text evidence="2">The sequence shown here is derived from an EMBL/GenBank/DDBJ whole genome shotgun (WGS) entry which is preliminary data.</text>
</comment>
<dbReference type="AlphaFoldDB" id="A0AAD6SMI2"/>
<sequence length="167" mass="18674">MVRFDDAQTKVSLASLLLLPLAALSTHAIGLFSHLSHFTFVLGAWSSLTRHTNLLCLQTTYSSPLNKLLKPIQTRRLLHCYDYFKPSNVLNVLKYRGPQRSPSILPSSIHHQVHSSQDPHLGIKRSKSAAGKTKILPQVPRSSRFKPCRDPSPQLLTLGTSRTKTEL</sequence>
<keyword evidence="3" id="KW-1185">Reference proteome</keyword>
<name>A0AAD6SMI2_9AGAR</name>
<protein>
    <submittedName>
        <fullName evidence="2">Uncharacterized protein</fullName>
    </submittedName>
</protein>
<gene>
    <name evidence="2" type="ORF">C8F04DRAFT_1117712</name>
</gene>
<accession>A0AAD6SMI2</accession>
<organism evidence="2 3">
    <name type="scientific">Mycena alexandri</name>
    <dbReference type="NCBI Taxonomy" id="1745969"/>
    <lineage>
        <taxon>Eukaryota</taxon>
        <taxon>Fungi</taxon>
        <taxon>Dikarya</taxon>
        <taxon>Basidiomycota</taxon>
        <taxon>Agaricomycotina</taxon>
        <taxon>Agaricomycetes</taxon>
        <taxon>Agaricomycetidae</taxon>
        <taxon>Agaricales</taxon>
        <taxon>Marasmiineae</taxon>
        <taxon>Mycenaceae</taxon>
        <taxon>Mycena</taxon>
    </lineage>
</organism>
<feature type="compositionally biased region" description="Polar residues" evidence="1">
    <location>
        <begin position="154"/>
        <end position="167"/>
    </location>
</feature>
<evidence type="ECO:0000313" key="3">
    <source>
        <dbReference type="Proteomes" id="UP001218188"/>
    </source>
</evidence>
<evidence type="ECO:0000313" key="2">
    <source>
        <dbReference type="EMBL" id="KAJ7029020.1"/>
    </source>
</evidence>
<feature type="non-terminal residue" evidence="2">
    <location>
        <position position="167"/>
    </location>
</feature>
<proteinExistence type="predicted"/>
<dbReference type="EMBL" id="JARJCM010000106">
    <property type="protein sequence ID" value="KAJ7029020.1"/>
    <property type="molecule type" value="Genomic_DNA"/>
</dbReference>